<feature type="transmembrane region" description="Helical" evidence="10">
    <location>
        <begin position="215"/>
        <end position="236"/>
    </location>
</feature>
<feature type="transmembrane region" description="Helical" evidence="10">
    <location>
        <begin position="507"/>
        <end position="528"/>
    </location>
</feature>
<dbReference type="AlphaFoldDB" id="A0A8J5QMI6"/>
<keyword evidence="6 10" id="KW-1133">Transmembrane helix</keyword>
<keyword evidence="5" id="KW-0571">Peptide transport</keyword>
<dbReference type="InterPro" id="IPR000109">
    <property type="entry name" value="POT_fam"/>
</dbReference>
<dbReference type="EMBL" id="JAGSYN010000065">
    <property type="protein sequence ID" value="KAG7664768.1"/>
    <property type="molecule type" value="Genomic_DNA"/>
</dbReference>
<dbReference type="GO" id="GO:0071916">
    <property type="term" value="F:dipeptide transmembrane transporter activity"/>
    <property type="evidence" value="ECO:0007669"/>
    <property type="project" value="UniProtKB-ARBA"/>
</dbReference>
<evidence type="ECO:0000256" key="1">
    <source>
        <dbReference type="ARBA" id="ARBA00004141"/>
    </source>
</evidence>
<feature type="compositionally biased region" description="Basic and acidic residues" evidence="9">
    <location>
        <begin position="1"/>
        <end position="11"/>
    </location>
</feature>
<dbReference type="PANTHER" id="PTHR11654">
    <property type="entry name" value="OLIGOPEPTIDE TRANSPORTER-RELATED"/>
    <property type="match status" value="1"/>
</dbReference>
<feature type="transmembrane region" description="Helical" evidence="10">
    <location>
        <begin position="100"/>
        <end position="118"/>
    </location>
</feature>
<evidence type="ECO:0000256" key="7">
    <source>
        <dbReference type="ARBA" id="ARBA00023136"/>
    </source>
</evidence>
<sequence>MSKSDDNEKTAADQVSSPEEDILSISNEKDEGREPTDLELKTLRHVSETIPLRCWLVAIVELSERFSYYGLSAPFQNYMQHTPTDSPRGMLGLNQKGATAVSYFFQFWCYVTPIFGGWLADTYWGKFKSIFVFCCIYVVGILVLLITSIPSITSQKVALGGFIVAIIIIGLATGGVKSNVSPLIADQIPKHKPYIKVTKSGERVIVDPNITIQNVFMFFYLMINVGSLSVIATTQLEHNIDFWAAYLLPFCFFLIAIVCLILGRNYYIKTPVGDKIVNKTFRCAYIGMKNHFNLDAAKPSINPEMNYPWTDHFVEEVRRAIYGCKVFVFYPVYWLVYGQMVNNFISQAGQMELHGIPNDILQAINSLAIIIFIPIFERFLYPFIRRFTPFKSITKIFLGFMFAAAAMIYAAVLQHYIYKTGPCYNFPKACPGYENVPNRVHVAIQAPQYVLVSLSEIFASITGLEYAYNKAPASMKSFITSLFLVTNAFGSALGIGLSSVSEDPKMVWTYTGIGISCFIAGILFWVLFHHYNDIEEEHNKLDYTNDDETTTTTTDEISATNNTNGLVPVSSFAHSTKSLL</sequence>
<feature type="transmembrane region" description="Helical" evidence="10">
    <location>
        <begin position="130"/>
        <end position="152"/>
    </location>
</feature>
<evidence type="ECO:0000256" key="9">
    <source>
        <dbReference type="SAM" id="MobiDB-lite"/>
    </source>
</evidence>
<dbReference type="PROSITE" id="PS01023">
    <property type="entry name" value="PTR2_2"/>
    <property type="match status" value="1"/>
</dbReference>
<reference evidence="11 12" key="1">
    <citation type="journal article" date="2021" name="DNA Res.">
        <title>Genome analysis of Candida subhashii reveals its hybrid nature and dual mitochondrial genome conformations.</title>
        <authorList>
            <person name="Mixao V."/>
            <person name="Hegedusova E."/>
            <person name="Saus E."/>
            <person name="Pryszcz L.P."/>
            <person name="Cillingova A."/>
            <person name="Nosek J."/>
            <person name="Gabaldon T."/>
        </authorList>
    </citation>
    <scope>NUCLEOTIDE SEQUENCE [LARGE SCALE GENOMIC DNA]</scope>
    <source>
        <strain evidence="11 12">CBS 10753</strain>
    </source>
</reference>
<feature type="transmembrane region" description="Helical" evidence="10">
    <location>
        <begin position="396"/>
        <end position="418"/>
    </location>
</feature>
<dbReference type="GO" id="GO:0005886">
    <property type="term" value="C:plasma membrane"/>
    <property type="evidence" value="ECO:0007669"/>
    <property type="project" value="UniProtKB-ARBA"/>
</dbReference>
<organism evidence="11 12">
    <name type="scientific">[Candida] subhashii</name>
    <dbReference type="NCBI Taxonomy" id="561895"/>
    <lineage>
        <taxon>Eukaryota</taxon>
        <taxon>Fungi</taxon>
        <taxon>Dikarya</taxon>
        <taxon>Ascomycota</taxon>
        <taxon>Saccharomycotina</taxon>
        <taxon>Pichiomycetes</taxon>
        <taxon>Debaryomycetaceae</taxon>
        <taxon>Spathaspora</taxon>
    </lineage>
</organism>
<dbReference type="OrthoDB" id="8904098at2759"/>
<evidence type="ECO:0008006" key="13">
    <source>
        <dbReference type="Google" id="ProtNLM"/>
    </source>
</evidence>
<gene>
    <name evidence="11" type="ORF">J8A68_001723</name>
</gene>
<keyword evidence="4 8" id="KW-0812">Transmembrane</keyword>
<evidence type="ECO:0000256" key="3">
    <source>
        <dbReference type="ARBA" id="ARBA00022448"/>
    </source>
</evidence>
<accession>A0A8J5QMI6</accession>
<dbReference type="Pfam" id="PF00854">
    <property type="entry name" value="PTR2"/>
    <property type="match status" value="1"/>
</dbReference>
<dbReference type="FunFam" id="1.20.1250.20:FF:000085">
    <property type="entry name" value="MFS peptide transporter Ptr2"/>
    <property type="match status" value="1"/>
</dbReference>
<feature type="transmembrane region" description="Helical" evidence="10">
    <location>
        <begin position="360"/>
        <end position="384"/>
    </location>
</feature>
<feature type="transmembrane region" description="Helical" evidence="10">
    <location>
        <begin position="480"/>
        <end position="501"/>
    </location>
</feature>
<dbReference type="RefSeq" id="XP_049265000.1">
    <property type="nucleotide sequence ID" value="XM_049405401.1"/>
</dbReference>
<evidence type="ECO:0000256" key="8">
    <source>
        <dbReference type="RuleBase" id="RU003755"/>
    </source>
</evidence>
<feature type="transmembrane region" description="Helical" evidence="10">
    <location>
        <begin position="242"/>
        <end position="262"/>
    </location>
</feature>
<evidence type="ECO:0000256" key="10">
    <source>
        <dbReference type="SAM" id="Phobius"/>
    </source>
</evidence>
<keyword evidence="3 8" id="KW-0813">Transport</keyword>
<name>A0A8J5QMI6_9ASCO</name>
<evidence type="ECO:0000256" key="4">
    <source>
        <dbReference type="ARBA" id="ARBA00022692"/>
    </source>
</evidence>
<feature type="transmembrane region" description="Helical" evidence="10">
    <location>
        <begin position="320"/>
        <end position="340"/>
    </location>
</feature>
<evidence type="ECO:0000313" key="11">
    <source>
        <dbReference type="EMBL" id="KAG7664768.1"/>
    </source>
</evidence>
<dbReference type="InterPro" id="IPR018456">
    <property type="entry name" value="PTR2_symporter_CS"/>
</dbReference>
<evidence type="ECO:0000256" key="5">
    <source>
        <dbReference type="ARBA" id="ARBA00022856"/>
    </source>
</evidence>
<dbReference type="GeneID" id="73468524"/>
<evidence type="ECO:0000256" key="2">
    <source>
        <dbReference type="ARBA" id="ARBA00005982"/>
    </source>
</evidence>
<keyword evidence="12" id="KW-1185">Reference proteome</keyword>
<comment type="subcellular location">
    <subcellularLocation>
        <location evidence="1 8">Membrane</location>
        <topology evidence="1 8">Multi-pass membrane protein</topology>
    </subcellularLocation>
</comment>
<proteinExistence type="inferred from homology"/>
<evidence type="ECO:0000256" key="6">
    <source>
        <dbReference type="ARBA" id="ARBA00022989"/>
    </source>
</evidence>
<feature type="region of interest" description="Disordered" evidence="9">
    <location>
        <begin position="1"/>
        <end position="34"/>
    </location>
</feature>
<evidence type="ECO:0000313" key="12">
    <source>
        <dbReference type="Proteomes" id="UP000694255"/>
    </source>
</evidence>
<keyword evidence="7 10" id="KW-0472">Membrane</keyword>
<comment type="caution">
    <text evidence="11">The sequence shown here is derived from an EMBL/GenBank/DDBJ whole genome shotgun (WGS) entry which is preliminary data.</text>
</comment>
<dbReference type="Proteomes" id="UP000694255">
    <property type="component" value="Unassembled WGS sequence"/>
</dbReference>
<protein>
    <recommendedName>
        <fullName evidence="13">Peptide transporter PTR2</fullName>
    </recommendedName>
</protein>
<comment type="similarity">
    <text evidence="2 8">Belongs to the major facilitator superfamily. Proton-dependent oligopeptide transporter (POT/PTR) (TC 2.A.17) family.</text>
</comment>
<keyword evidence="5" id="KW-0653">Protein transport</keyword>
<feature type="transmembrane region" description="Helical" evidence="10">
    <location>
        <begin position="158"/>
        <end position="176"/>
    </location>
</feature>